<dbReference type="AlphaFoldDB" id="A0A0N1PDW3"/>
<dbReference type="PANTHER" id="PTHR33964">
    <property type="entry name" value="RE45066P-RELATED"/>
    <property type="match status" value="1"/>
</dbReference>
<dbReference type="Proteomes" id="UP000053268">
    <property type="component" value="Unassembled WGS sequence"/>
</dbReference>
<dbReference type="EMBL" id="KQ459547">
    <property type="protein sequence ID" value="KPJ00047.1"/>
    <property type="molecule type" value="Genomic_DNA"/>
</dbReference>
<gene>
    <name evidence="1" type="ORF">RR46_01524</name>
</gene>
<dbReference type="PANTHER" id="PTHR33964:SF1">
    <property type="entry name" value="RE45066P"/>
    <property type="match status" value="1"/>
</dbReference>
<proteinExistence type="predicted"/>
<evidence type="ECO:0000313" key="2">
    <source>
        <dbReference type="Proteomes" id="UP000053268"/>
    </source>
</evidence>
<name>A0A0N1PDW3_PAPXU</name>
<keyword evidence="2" id="KW-1185">Reference proteome</keyword>
<organism evidence="1 2">
    <name type="scientific">Papilio xuthus</name>
    <name type="common">Asian swallowtail butterfly</name>
    <dbReference type="NCBI Taxonomy" id="66420"/>
    <lineage>
        <taxon>Eukaryota</taxon>
        <taxon>Metazoa</taxon>
        <taxon>Ecdysozoa</taxon>
        <taxon>Arthropoda</taxon>
        <taxon>Hexapoda</taxon>
        <taxon>Insecta</taxon>
        <taxon>Pterygota</taxon>
        <taxon>Neoptera</taxon>
        <taxon>Endopterygota</taxon>
        <taxon>Lepidoptera</taxon>
        <taxon>Glossata</taxon>
        <taxon>Ditrysia</taxon>
        <taxon>Papilionoidea</taxon>
        <taxon>Papilionidae</taxon>
        <taxon>Papilioninae</taxon>
        <taxon>Papilio</taxon>
    </lineage>
</organism>
<sequence length="322" mass="37505">MDIRNCICVAYLCSPEERMHRKKIFSLPMHPLIRKVHFHFPSFPNKKEGDFNDYEDLTQRNQYTREDNEFAPIMTLSKDSEKLVASKNINCDDFTKYALNCTAQAATIYNSTRKRPPMPNKLSEWCSAVRHLTNCATDWNVDCRDVTENYFYEESIKGHIHVLRNICDDEWFISKYQNLPRCIESSAAAWEDCYTKFKRIVDDKKNTTHEWTHYVTHFYLCCARAQFRRCTLESLLDGVNKCSRVQAVILQKFSVIVSQGDVFQDCDFNVIYSNCPDGDPRPDEFLLSKLVMADDTEDAGNRLSAELCFIPVYLGIQIINNL</sequence>
<protein>
    <submittedName>
        <fullName evidence="1">Uncharacterized protein</fullName>
    </submittedName>
</protein>
<evidence type="ECO:0000313" key="1">
    <source>
        <dbReference type="EMBL" id="KPJ00047.1"/>
    </source>
</evidence>
<accession>A0A0N1PDW3</accession>
<reference evidence="1 2" key="1">
    <citation type="journal article" date="2015" name="Nat. Commun.">
        <title>Outbred genome sequencing and CRISPR/Cas9 gene editing in butterflies.</title>
        <authorList>
            <person name="Li X."/>
            <person name="Fan D."/>
            <person name="Zhang W."/>
            <person name="Liu G."/>
            <person name="Zhang L."/>
            <person name="Zhao L."/>
            <person name="Fang X."/>
            <person name="Chen L."/>
            <person name="Dong Y."/>
            <person name="Chen Y."/>
            <person name="Ding Y."/>
            <person name="Zhao R."/>
            <person name="Feng M."/>
            <person name="Zhu Y."/>
            <person name="Feng Y."/>
            <person name="Jiang X."/>
            <person name="Zhu D."/>
            <person name="Xiang H."/>
            <person name="Feng X."/>
            <person name="Li S."/>
            <person name="Wang J."/>
            <person name="Zhang G."/>
            <person name="Kronforst M.R."/>
            <person name="Wang W."/>
        </authorList>
    </citation>
    <scope>NUCLEOTIDE SEQUENCE [LARGE SCALE GENOMIC DNA]</scope>
    <source>
        <strain evidence="1">Ya'a_city_454_Px</strain>
        <tissue evidence="1">Whole body</tissue>
    </source>
</reference>